<protein>
    <submittedName>
        <fullName evidence="1">Uncharacterized protein</fullName>
    </submittedName>
</protein>
<organism evidence="1 2">
    <name type="scientific">Noviluteimonas gilva</name>
    <dbReference type="NCBI Taxonomy" id="2682097"/>
    <lineage>
        <taxon>Bacteria</taxon>
        <taxon>Pseudomonadati</taxon>
        <taxon>Pseudomonadota</taxon>
        <taxon>Gammaproteobacteria</taxon>
        <taxon>Lysobacterales</taxon>
        <taxon>Lysobacteraceae</taxon>
        <taxon>Noviluteimonas</taxon>
    </lineage>
</organism>
<proteinExistence type="predicted"/>
<keyword evidence="2" id="KW-1185">Reference proteome</keyword>
<sequence>MLSDRAKVETRREWQELGFYYDRDDEIKSWRIVGAKSGLSKFADLIRRYAADERNQGVSEHEHFGPYSYLEIGTWDVPEITEHWIAGPLDRLRMLASTIDGLLATQRIGQRASLRSSFSPASPYDLEIDVRSEDFDPASEDPNFLD</sequence>
<dbReference type="EMBL" id="WOXT01000005">
    <property type="protein sequence ID" value="MUV15498.1"/>
    <property type="molecule type" value="Genomic_DNA"/>
</dbReference>
<comment type="caution">
    <text evidence="1">The sequence shown here is derived from an EMBL/GenBank/DDBJ whole genome shotgun (WGS) entry which is preliminary data.</text>
</comment>
<name>A0A7C9HWU0_9GAMM</name>
<reference evidence="1 2" key="1">
    <citation type="submission" date="2019-12" db="EMBL/GenBank/DDBJ databases">
        <authorList>
            <person name="Xu J."/>
        </authorList>
    </citation>
    <scope>NUCLEOTIDE SEQUENCE [LARGE SCALE GENOMIC DNA]</scope>
    <source>
        <strain evidence="1 2">HX-5-24</strain>
    </source>
</reference>
<evidence type="ECO:0000313" key="2">
    <source>
        <dbReference type="Proteomes" id="UP000479692"/>
    </source>
</evidence>
<dbReference type="Proteomes" id="UP000479692">
    <property type="component" value="Unassembled WGS sequence"/>
</dbReference>
<dbReference type="AlphaFoldDB" id="A0A7C9HWU0"/>
<accession>A0A7C9HWU0</accession>
<gene>
    <name evidence="1" type="ORF">GN331_14925</name>
</gene>
<evidence type="ECO:0000313" key="1">
    <source>
        <dbReference type="EMBL" id="MUV15498.1"/>
    </source>
</evidence>
<dbReference type="RefSeq" id="WP_156643088.1">
    <property type="nucleotide sequence ID" value="NZ_WOXT01000005.1"/>
</dbReference>